<evidence type="ECO:0000313" key="1">
    <source>
        <dbReference type="EMBL" id="ERZ94956.1"/>
    </source>
</evidence>
<accession>U9SIQ4</accession>
<reference evidence="1" key="1">
    <citation type="submission" date="2013-07" db="EMBL/GenBank/DDBJ databases">
        <title>The genome of an arbuscular mycorrhizal fungus provides insights into the evolution of the oldest plant symbiosis.</title>
        <authorList>
            <consortium name="DOE Joint Genome Institute"/>
            <person name="Tisserant E."/>
            <person name="Malbreil M."/>
            <person name="Kuo A."/>
            <person name="Kohler A."/>
            <person name="Symeonidi A."/>
            <person name="Balestrini R."/>
            <person name="Charron P."/>
            <person name="Duensing N."/>
            <person name="Frei-dit-Frey N."/>
            <person name="Gianinazzi-Pearson V."/>
            <person name="Gilbert B."/>
            <person name="Handa Y."/>
            <person name="Hijri M."/>
            <person name="Kaul R."/>
            <person name="Kawaguchi M."/>
            <person name="Krajinski F."/>
            <person name="Lammers P."/>
            <person name="Lapierre D."/>
            <person name="Masclaux F.G."/>
            <person name="Murat C."/>
            <person name="Morin E."/>
            <person name="Ndikumana S."/>
            <person name="Pagni M."/>
            <person name="Petitpierre D."/>
            <person name="Requena N."/>
            <person name="Rosikiewicz P."/>
            <person name="Riley R."/>
            <person name="Saito K."/>
            <person name="San Clemente H."/>
            <person name="Shapiro H."/>
            <person name="van Tuinen D."/>
            <person name="Becard G."/>
            <person name="Bonfante P."/>
            <person name="Paszkowski U."/>
            <person name="Shachar-Hill Y."/>
            <person name="Young J.P."/>
            <person name="Sanders I.R."/>
            <person name="Henrissat B."/>
            <person name="Rensing S.A."/>
            <person name="Grigoriev I.V."/>
            <person name="Corradi N."/>
            <person name="Roux C."/>
            <person name="Martin F."/>
        </authorList>
    </citation>
    <scope>NUCLEOTIDE SEQUENCE</scope>
    <source>
        <strain evidence="1">DAOM 197198</strain>
    </source>
</reference>
<sequence length="162" mass="18432">MFKDTKEFPMLLYVNELDEVEGKRFVEGRLIGLMTMRIKNTVKNISAKSDINLLGADFLDLYDAQLFADYGKSYFTIKIKNITTEKTVATSITNTADINPIVFAGPIVILLVVILVYLFVRFRRKMTTPFRELQNLPNPEKSLLATSRTGSGKAKREEKESQ</sequence>
<protein>
    <submittedName>
        <fullName evidence="1">Uncharacterized protein</fullName>
    </submittedName>
</protein>
<name>U9SIQ4_RHIID</name>
<dbReference type="AlphaFoldDB" id="U9SIQ4"/>
<dbReference type="EMBL" id="KI301606">
    <property type="protein sequence ID" value="ERZ94956.1"/>
    <property type="molecule type" value="Genomic_DNA"/>
</dbReference>
<proteinExistence type="predicted"/>
<dbReference type="HOGENOM" id="CLU_1636300_0_0_1"/>
<gene>
    <name evidence="1" type="ORF">GLOINDRAFT_14104</name>
</gene>
<dbReference type="VEuPathDB" id="FungiDB:RhiirFUN_019933"/>
<organism evidence="1">
    <name type="scientific">Rhizophagus irregularis (strain DAOM 181602 / DAOM 197198 / MUCL 43194)</name>
    <name type="common">Arbuscular mycorrhizal fungus</name>
    <name type="synonym">Glomus intraradices</name>
    <dbReference type="NCBI Taxonomy" id="747089"/>
    <lineage>
        <taxon>Eukaryota</taxon>
        <taxon>Fungi</taxon>
        <taxon>Fungi incertae sedis</taxon>
        <taxon>Mucoromycota</taxon>
        <taxon>Glomeromycotina</taxon>
        <taxon>Glomeromycetes</taxon>
        <taxon>Glomerales</taxon>
        <taxon>Glomeraceae</taxon>
        <taxon>Rhizophagus</taxon>
    </lineage>
</organism>